<dbReference type="GO" id="GO:0006355">
    <property type="term" value="P:regulation of DNA-templated transcription"/>
    <property type="evidence" value="ECO:0007669"/>
    <property type="project" value="InterPro"/>
</dbReference>
<gene>
    <name evidence="2" type="ORF">EDD80_102285</name>
</gene>
<dbReference type="InterPro" id="IPR016032">
    <property type="entry name" value="Sig_transdc_resp-reg_C-effctor"/>
</dbReference>
<dbReference type="SUPFAM" id="SSF46894">
    <property type="entry name" value="C-terminal effector domain of the bipartite response regulators"/>
    <property type="match status" value="1"/>
</dbReference>
<dbReference type="OrthoDB" id="1727128at2"/>
<protein>
    <submittedName>
        <fullName evidence="2">Regulatory LuxR family protein</fullName>
    </submittedName>
</protein>
<accession>A0A4R3KYM1</accession>
<keyword evidence="3" id="KW-1185">Reference proteome</keyword>
<dbReference type="InterPro" id="IPR000792">
    <property type="entry name" value="Tscrpt_reg_LuxR_C"/>
</dbReference>
<dbReference type="InterPro" id="IPR036388">
    <property type="entry name" value="WH-like_DNA-bd_sf"/>
</dbReference>
<dbReference type="RefSeq" id="WP_132128181.1">
    <property type="nucleotide sequence ID" value="NZ_CP042432.1"/>
</dbReference>
<dbReference type="AlphaFoldDB" id="A0A4R3KYM1"/>
<feature type="domain" description="HTH luxR-type" evidence="1">
    <location>
        <begin position="3"/>
        <end position="31"/>
    </location>
</feature>
<dbReference type="GO" id="GO:0003677">
    <property type="term" value="F:DNA binding"/>
    <property type="evidence" value="ECO:0007669"/>
    <property type="project" value="InterPro"/>
</dbReference>
<name>A0A4R3KYM1_9SPHI</name>
<evidence type="ECO:0000259" key="1">
    <source>
        <dbReference type="Pfam" id="PF00196"/>
    </source>
</evidence>
<dbReference type="Gene3D" id="1.10.10.10">
    <property type="entry name" value="Winged helix-like DNA-binding domain superfamily/Winged helix DNA-binding domain"/>
    <property type="match status" value="1"/>
</dbReference>
<evidence type="ECO:0000313" key="3">
    <source>
        <dbReference type="Proteomes" id="UP000295807"/>
    </source>
</evidence>
<dbReference type="Pfam" id="PF00196">
    <property type="entry name" value="GerE"/>
    <property type="match status" value="1"/>
</dbReference>
<organism evidence="2 3">
    <name type="scientific">Anseongella ginsenosidimutans</name>
    <dbReference type="NCBI Taxonomy" id="496056"/>
    <lineage>
        <taxon>Bacteria</taxon>
        <taxon>Pseudomonadati</taxon>
        <taxon>Bacteroidota</taxon>
        <taxon>Sphingobacteriia</taxon>
        <taxon>Sphingobacteriales</taxon>
        <taxon>Sphingobacteriaceae</taxon>
        <taxon>Anseongella</taxon>
    </lineage>
</organism>
<dbReference type="Proteomes" id="UP000295807">
    <property type="component" value="Unassembled WGS sequence"/>
</dbReference>
<sequence length="32" mass="3663">MNKLILSPNTVTTHRKNMLRKVKARSVLVLVT</sequence>
<proteinExistence type="predicted"/>
<comment type="caution">
    <text evidence="2">The sequence shown here is derived from an EMBL/GenBank/DDBJ whole genome shotgun (WGS) entry which is preliminary data.</text>
</comment>
<evidence type="ECO:0000313" key="2">
    <source>
        <dbReference type="EMBL" id="TCS89092.1"/>
    </source>
</evidence>
<reference evidence="2 3" key="1">
    <citation type="submission" date="2019-03" db="EMBL/GenBank/DDBJ databases">
        <title>Genomic Encyclopedia of Type Strains, Phase IV (KMG-IV): sequencing the most valuable type-strain genomes for metagenomic binning, comparative biology and taxonomic classification.</title>
        <authorList>
            <person name="Goeker M."/>
        </authorList>
    </citation>
    <scope>NUCLEOTIDE SEQUENCE [LARGE SCALE GENOMIC DNA]</scope>
    <source>
        <strain evidence="2 3">DSM 21100</strain>
    </source>
</reference>
<dbReference type="EMBL" id="SMAD01000002">
    <property type="protein sequence ID" value="TCS89092.1"/>
    <property type="molecule type" value="Genomic_DNA"/>
</dbReference>